<evidence type="ECO:0000256" key="1">
    <source>
        <dbReference type="SAM" id="MobiDB-lite"/>
    </source>
</evidence>
<gene>
    <name evidence="2" type="ORF">EV140_0388</name>
</gene>
<protein>
    <submittedName>
        <fullName evidence="2">Putative trehalose synthase</fullName>
    </submittedName>
</protein>
<dbReference type="SUPFAM" id="SSF56112">
    <property type="entry name" value="Protein kinase-like (PK-like)"/>
    <property type="match status" value="1"/>
</dbReference>
<evidence type="ECO:0000313" key="2">
    <source>
        <dbReference type="EMBL" id="RZT64150.1"/>
    </source>
</evidence>
<accession>A0A4Q7TV43</accession>
<feature type="compositionally biased region" description="Basic and acidic residues" evidence="1">
    <location>
        <begin position="193"/>
        <end position="216"/>
    </location>
</feature>
<feature type="region of interest" description="Disordered" evidence="1">
    <location>
        <begin position="193"/>
        <end position="239"/>
    </location>
</feature>
<reference evidence="2 3" key="1">
    <citation type="journal article" date="2015" name="Stand. Genomic Sci.">
        <title>Genomic Encyclopedia of Bacterial and Archaeal Type Strains, Phase III: the genomes of soil and plant-associated and newly described type strains.</title>
        <authorList>
            <person name="Whitman W.B."/>
            <person name="Woyke T."/>
            <person name="Klenk H.P."/>
            <person name="Zhou Y."/>
            <person name="Lilburn T.G."/>
            <person name="Beck B.J."/>
            <person name="De Vos P."/>
            <person name="Vandamme P."/>
            <person name="Eisen J.A."/>
            <person name="Garrity G."/>
            <person name="Hugenholtz P."/>
            <person name="Kyrpides N.C."/>
        </authorList>
    </citation>
    <scope>NUCLEOTIDE SEQUENCE [LARGE SCALE GENOMIC DNA]</scope>
    <source>
        <strain evidence="2 3">AC4r</strain>
    </source>
</reference>
<dbReference type="RefSeq" id="WP_130280506.1">
    <property type="nucleotide sequence ID" value="NZ_SGXT01000011.1"/>
</dbReference>
<dbReference type="OrthoDB" id="3787729at2"/>
<organism evidence="2 3">
    <name type="scientific">Microcella alkaliphila</name>
    <dbReference type="NCBI Taxonomy" id="279828"/>
    <lineage>
        <taxon>Bacteria</taxon>
        <taxon>Bacillati</taxon>
        <taxon>Actinomycetota</taxon>
        <taxon>Actinomycetes</taxon>
        <taxon>Micrococcales</taxon>
        <taxon>Microbacteriaceae</taxon>
        <taxon>Microcella</taxon>
    </lineage>
</organism>
<dbReference type="Gene3D" id="3.90.1200.10">
    <property type="match status" value="1"/>
</dbReference>
<comment type="caution">
    <text evidence="2">The sequence shown here is derived from an EMBL/GenBank/DDBJ whole genome shotgun (WGS) entry which is preliminary data.</text>
</comment>
<dbReference type="Proteomes" id="UP000292408">
    <property type="component" value="Unassembled WGS sequence"/>
</dbReference>
<proteinExistence type="predicted"/>
<sequence length="418" mass="43456">MSMPPSPAPGGVALGAGRIEWDARGHVQIAGPAGEAVASDGVAAALAALAVTGGTAGPLMGRPTTHAHPAPSDVEEPFAADVDMTSWGLIVGDTHIVKVPRRLGAADRGARLQLLVAERAPGLVPAVIGTVEHADSGSVVALVTARVPDASDGWTWAVEDLTAHLDGGADPDFPQQLGELTAQLHAALADADLGVRRPTNDSDGSEVARRGADERAAAQSALDDVLSHGAGDDARPGASRRLAARAEALRTLFSALPDPAAPTIALHGDLHVGQVLRGADGQLVVIDFDGDPQHPDDDALGDAAIDVAHLQVSLDLVGAIVAKRRGGDVPRIAEWCLSAQQRLLDAYRAVAPTRDGRALLDLRRLPGLRAAQLVRELRYARAFLPRWAYAADWALTHRVPADPDLEDPPWTPPASPTT</sequence>
<dbReference type="InterPro" id="IPR011009">
    <property type="entry name" value="Kinase-like_dom_sf"/>
</dbReference>
<dbReference type="EMBL" id="SGXT01000011">
    <property type="protein sequence ID" value="RZT64150.1"/>
    <property type="molecule type" value="Genomic_DNA"/>
</dbReference>
<dbReference type="AlphaFoldDB" id="A0A4Q7TV43"/>
<name>A0A4Q7TV43_9MICO</name>
<evidence type="ECO:0000313" key="3">
    <source>
        <dbReference type="Proteomes" id="UP000292408"/>
    </source>
</evidence>
<keyword evidence="3" id="KW-1185">Reference proteome</keyword>